<dbReference type="AlphaFoldDB" id="A0ABD0S4K8"/>
<evidence type="ECO:0000313" key="3">
    <source>
        <dbReference type="EMBL" id="KAL0808817.1"/>
    </source>
</evidence>
<evidence type="ECO:0000256" key="2">
    <source>
        <dbReference type="SAM" id="SignalP"/>
    </source>
</evidence>
<feature type="compositionally biased region" description="Basic and acidic residues" evidence="1">
    <location>
        <begin position="130"/>
        <end position="147"/>
    </location>
</feature>
<keyword evidence="2" id="KW-0732">Signal</keyword>
<reference evidence="3 4" key="1">
    <citation type="submission" date="2024-06" db="EMBL/GenBank/DDBJ databases">
        <title>A chromosome-level genome assembly of beet webworm, Loxostege sticticalis.</title>
        <authorList>
            <person name="Zhang Y."/>
        </authorList>
    </citation>
    <scope>NUCLEOTIDE SEQUENCE [LARGE SCALE GENOMIC DNA]</scope>
    <source>
        <strain evidence="3">AQ028</strain>
        <tissue evidence="3">Male pupae</tissue>
    </source>
</reference>
<feature type="compositionally biased region" description="Basic residues" evidence="1">
    <location>
        <begin position="93"/>
        <end position="114"/>
    </location>
</feature>
<evidence type="ECO:0000313" key="4">
    <source>
        <dbReference type="Proteomes" id="UP001549921"/>
    </source>
</evidence>
<feature type="signal peptide" evidence="2">
    <location>
        <begin position="1"/>
        <end position="17"/>
    </location>
</feature>
<sequence length="494" mass="56618">MFFWCMLVATVSVNIDGVIDLGPNWHYEYQVKEGKSLRNHEKSKGLNIDLGKSDKTKDLNLDLVKSSRSKGLEIDLGNWGTTKSLNIVLGNSKKTKSPKKKSRAKKPHSKKSKSKTLNIDLGMFVTSKNPKTDSENRHKKEGKDSKNNVKSKHLRTEHKETPRQTTVKGIVTQSGVFDPPSMFEEPHSVKEDKKINEFTYHVYKQSLKVFDEIRKKVDPAVEHKVETLARNYDTKFREFINETLNQKIKTRLGSQRVVLNIIETSNQLLKRLVNHFIGDLNRGSLRSKAAAVNVFQKAVERESELELRHACNKFGFCRTSAGFSSFMINFFTIIIKTDDRKNKQAADAVTEVLKNTDFSNIMEPKTVKRFKHAIEVVEKLETDMVRAMFMIAKNVFAMKNRPLNVMVKGSEHINKTVALMEIVDELDKRLPSNDENQQEWDSITEGITDWSEGKRHDILEVIQALVTYLKTKGLDKLDVETAQSFSDKFYLIFS</sequence>
<dbReference type="Proteomes" id="UP001549921">
    <property type="component" value="Unassembled WGS sequence"/>
</dbReference>
<feature type="region of interest" description="Disordered" evidence="1">
    <location>
        <begin position="87"/>
        <end position="165"/>
    </location>
</feature>
<comment type="caution">
    <text evidence="3">The sequence shown here is derived from an EMBL/GenBank/DDBJ whole genome shotgun (WGS) entry which is preliminary data.</text>
</comment>
<name>A0ABD0S4K8_LOXSC</name>
<evidence type="ECO:0000256" key="1">
    <source>
        <dbReference type="SAM" id="MobiDB-lite"/>
    </source>
</evidence>
<gene>
    <name evidence="3" type="ORF">ABMA28_012494</name>
</gene>
<dbReference type="EMBL" id="JBEDNZ010000030">
    <property type="protein sequence ID" value="KAL0808817.1"/>
    <property type="molecule type" value="Genomic_DNA"/>
</dbReference>
<feature type="chain" id="PRO_5044781484" evidence="2">
    <location>
        <begin position="18"/>
        <end position="494"/>
    </location>
</feature>
<accession>A0ABD0S4K8</accession>
<organism evidence="3 4">
    <name type="scientific">Loxostege sticticalis</name>
    <name type="common">Beet webworm moth</name>
    <dbReference type="NCBI Taxonomy" id="481309"/>
    <lineage>
        <taxon>Eukaryota</taxon>
        <taxon>Metazoa</taxon>
        <taxon>Ecdysozoa</taxon>
        <taxon>Arthropoda</taxon>
        <taxon>Hexapoda</taxon>
        <taxon>Insecta</taxon>
        <taxon>Pterygota</taxon>
        <taxon>Neoptera</taxon>
        <taxon>Endopterygota</taxon>
        <taxon>Lepidoptera</taxon>
        <taxon>Glossata</taxon>
        <taxon>Ditrysia</taxon>
        <taxon>Pyraloidea</taxon>
        <taxon>Crambidae</taxon>
        <taxon>Pyraustinae</taxon>
        <taxon>Loxostege</taxon>
    </lineage>
</organism>
<proteinExistence type="predicted"/>
<protein>
    <submittedName>
        <fullName evidence="3">Uncharacterized protein</fullName>
    </submittedName>
</protein>